<dbReference type="GO" id="GO:0035513">
    <property type="term" value="P:oxidative RNA demethylation"/>
    <property type="evidence" value="ECO:0007669"/>
    <property type="project" value="TreeGrafter"/>
</dbReference>
<dbReference type="EMBL" id="PYAL01000002">
    <property type="protein sequence ID" value="RXN91441.1"/>
    <property type="molecule type" value="Genomic_DNA"/>
</dbReference>
<dbReference type="GO" id="GO:0032259">
    <property type="term" value="P:methylation"/>
    <property type="evidence" value="ECO:0007669"/>
    <property type="project" value="UniProtKB-KW"/>
</dbReference>
<feature type="transmembrane region" description="Helical" evidence="8">
    <location>
        <begin position="191"/>
        <end position="211"/>
    </location>
</feature>
<name>A0A4Q1HLU7_9BURK</name>
<comment type="cofactor">
    <cofactor evidence="6">
        <name>Fe(2+)</name>
        <dbReference type="ChEBI" id="CHEBI:29033"/>
    </cofactor>
    <text evidence="6">Binds 1 Fe(2+) ion per subunit.</text>
</comment>
<evidence type="ECO:0000313" key="10">
    <source>
        <dbReference type="EMBL" id="RXN91441.1"/>
    </source>
</evidence>
<dbReference type="GO" id="GO:0035515">
    <property type="term" value="F:oxidative RNA demethylase activity"/>
    <property type="evidence" value="ECO:0007669"/>
    <property type="project" value="TreeGrafter"/>
</dbReference>
<feature type="binding site" evidence="5">
    <location>
        <position position="213"/>
    </location>
    <ligand>
        <name>substrate</name>
    </ligand>
</feature>
<feature type="binding site" evidence="5">
    <location>
        <position position="187"/>
    </location>
    <ligand>
        <name>substrate</name>
    </ligand>
</feature>
<gene>
    <name evidence="10" type="ORF">C7R54_09860</name>
</gene>
<dbReference type="AlphaFoldDB" id="A0A4Q1HLU7"/>
<evidence type="ECO:0000256" key="5">
    <source>
        <dbReference type="PIRSR" id="PIRSR604574-1"/>
    </source>
</evidence>
<dbReference type="InterPro" id="IPR037151">
    <property type="entry name" value="AlkB-like_sf"/>
</dbReference>
<feature type="binding site" evidence="5">
    <location>
        <begin position="172"/>
        <end position="174"/>
    </location>
    <ligand>
        <name>2-oxoglutarate</name>
        <dbReference type="ChEBI" id="CHEBI:16810"/>
    </ligand>
</feature>
<feature type="region of interest" description="Disordered" evidence="7">
    <location>
        <begin position="1"/>
        <end position="60"/>
    </location>
</feature>
<dbReference type="PANTHER" id="PTHR16557:SF2">
    <property type="entry name" value="NUCLEIC ACID DIOXYGENASE ALKBH1"/>
    <property type="match status" value="1"/>
</dbReference>
<evidence type="ECO:0000256" key="8">
    <source>
        <dbReference type="SAM" id="Phobius"/>
    </source>
</evidence>
<dbReference type="Gene3D" id="2.60.120.590">
    <property type="entry name" value="Alpha-ketoglutarate-dependent dioxygenase AlkB-like"/>
    <property type="match status" value="1"/>
</dbReference>
<dbReference type="OrthoDB" id="9796932at2"/>
<evidence type="ECO:0000256" key="6">
    <source>
        <dbReference type="PIRSR" id="PIRSR604574-2"/>
    </source>
</evidence>
<evidence type="ECO:0000256" key="4">
    <source>
        <dbReference type="ARBA" id="ARBA00023004"/>
    </source>
</evidence>
<evidence type="ECO:0000259" key="9">
    <source>
        <dbReference type="PROSITE" id="PS51471"/>
    </source>
</evidence>
<dbReference type="InterPro" id="IPR027450">
    <property type="entry name" value="AlkB-like"/>
</dbReference>
<keyword evidence="4 6" id="KW-0408">Iron</keyword>
<dbReference type="GO" id="GO:0008198">
    <property type="term" value="F:ferrous iron binding"/>
    <property type="evidence" value="ECO:0007669"/>
    <property type="project" value="TreeGrafter"/>
</dbReference>
<dbReference type="GO" id="GO:0008168">
    <property type="term" value="F:methyltransferase activity"/>
    <property type="evidence" value="ECO:0007669"/>
    <property type="project" value="UniProtKB-KW"/>
</dbReference>
<keyword evidence="8" id="KW-0812">Transmembrane</keyword>
<feature type="binding site" evidence="6">
    <location>
        <position position="185"/>
    </location>
    <ligand>
        <name>Fe cation</name>
        <dbReference type="ChEBI" id="CHEBI:24875"/>
        <note>catalytic</note>
    </ligand>
</feature>
<keyword evidence="3" id="KW-0560">Oxidoreductase</keyword>
<keyword evidence="2" id="KW-0223">Dioxygenase</keyword>
<dbReference type="GO" id="GO:0005737">
    <property type="term" value="C:cytoplasm"/>
    <property type="evidence" value="ECO:0007669"/>
    <property type="project" value="TreeGrafter"/>
</dbReference>
<keyword evidence="8" id="KW-1133">Transmembrane helix</keyword>
<reference evidence="10 11" key="1">
    <citation type="journal article" date="2017" name="Int. J. Syst. Evol. Microbiol.">
        <title>Achromobacter aloeverae sp. nov., isolated from the root of Aloe vera (L.) Burm.f.</title>
        <authorList>
            <person name="Kuncharoen N."/>
            <person name="Muramatsu Y."/>
            <person name="Shibata C."/>
            <person name="Kamakura Y."/>
            <person name="Nakagawa Y."/>
            <person name="Tanasupawat S."/>
        </authorList>
    </citation>
    <scope>NUCLEOTIDE SEQUENCE [LARGE SCALE GENOMIC DNA]</scope>
    <source>
        <strain evidence="10 11">AVA-1</strain>
    </source>
</reference>
<feature type="binding site" evidence="5">
    <location>
        <position position="121"/>
    </location>
    <ligand>
        <name>substrate</name>
    </ligand>
</feature>
<dbReference type="InterPro" id="IPR004574">
    <property type="entry name" value="Alkb"/>
</dbReference>
<dbReference type="RefSeq" id="WP_129149995.1">
    <property type="nucleotide sequence ID" value="NZ_JBHSDO010000013.1"/>
</dbReference>
<evidence type="ECO:0000313" key="11">
    <source>
        <dbReference type="Proteomes" id="UP000290849"/>
    </source>
</evidence>
<dbReference type="Proteomes" id="UP000290849">
    <property type="component" value="Unassembled WGS sequence"/>
</dbReference>
<feature type="binding site" evidence="5">
    <location>
        <begin position="256"/>
        <end position="262"/>
    </location>
    <ligand>
        <name>2-oxoglutarate</name>
        <dbReference type="ChEBI" id="CHEBI:16810"/>
    </ligand>
</feature>
<evidence type="ECO:0000256" key="7">
    <source>
        <dbReference type="SAM" id="MobiDB-lite"/>
    </source>
</evidence>
<keyword evidence="1 6" id="KW-0479">Metal-binding</keyword>
<feature type="binding site" evidence="6">
    <location>
        <position position="183"/>
    </location>
    <ligand>
        <name>Fe cation</name>
        <dbReference type="ChEBI" id="CHEBI:24875"/>
        <note>catalytic</note>
    </ligand>
</feature>
<dbReference type="NCBIfam" id="NF011930">
    <property type="entry name" value="PRK15401.1"/>
    <property type="match status" value="1"/>
</dbReference>
<evidence type="ECO:0000256" key="3">
    <source>
        <dbReference type="ARBA" id="ARBA00023002"/>
    </source>
</evidence>
<protein>
    <submittedName>
        <fullName evidence="10">DNA oxidative demethylase AlkB</fullName>
    </submittedName>
</protein>
<proteinExistence type="predicted"/>
<accession>A0A4Q1HLU7</accession>
<organism evidence="10 11">
    <name type="scientific">Achromobacter aloeverae</name>
    <dbReference type="NCBI Taxonomy" id="1750518"/>
    <lineage>
        <taxon>Bacteria</taxon>
        <taxon>Pseudomonadati</taxon>
        <taxon>Pseudomonadota</taxon>
        <taxon>Betaproteobacteria</taxon>
        <taxon>Burkholderiales</taxon>
        <taxon>Alcaligenaceae</taxon>
        <taxon>Achromobacter</taxon>
    </lineage>
</organism>
<dbReference type="Pfam" id="PF13532">
    <property type="entry name" value="2OG-FeII_Oxy_2"/>
    <property type="match status" value="1"/>
</dbReference>
<dbReference type="PROSITE" id="PS51471">
    <property type="entry name" value="FE2OG_OXY"/>
    <property type="match status" value="1"/>
</dbReference>
<feature type="binding site" evidence="5">
    <location>
        <begin position="128"/>
        <end position="130"/>
    </location>
    <ligand>
        <name>substrate</name>
    </ligand>
</feature>
<dbReference type="GO" id="GO:0035516">
    <property type="term" value="F:broad specificity oxidative DNA demethylase activity"/>
    <property type="evidence" value="ECO:0007669"/>
    <property type="project" value="TreeGrafter"/>
</dbReference>
<keyword evidence="10" id="KW-0489">Methyltransferase</keyword>
<keyword evidence="11" id="KW-1185">Reference proteome</keyword>
<keyword evidence="8" id="KW-0472">Membrane</keyword>
<dbReference type="PANTHER" id="PTHR16557">
    <property type="entry name" value="ALKYLATED DNA REPAIR PROTEIN ALKB-RELATED"/>
    <property type="match status" value="1"/>
</dbReference>
<dbReference type="SUPFAM" id="SSF51197">
    <property type="entry name" value="Clavaminate synthase-like"/>
    <property type="match status" value="1"/>
</dbReference>
<keyword evidence="10" id="KW-0808">Transferase</keyword>
<feature type="binding site" evidence="6">
    <location>
        <position position="239"/>
    </location>
    <ligand>
        <name>Fe cation</name>
        <dbReference type="ChEBI" id="CHEBI:24875"/>
        <note>catalytic</note>
    </ligand>
</feature>
<evidence type="ECO:0000256" key="1">
    <source>
        <dbReference type="ARBA" id="ARBA00022723"/>
    </source>
</evidence>
<feature type="domain" description="Fe2OG dioxygenase" evidence="9">
    <location>
        <begin position="165"/>
        <end position="265"/>
    </location>
</feature>
<evidence type="ECO:0000256" key="2">
    <source>
        <dbReference type="ARBA" id="ARBA00022964"/>
    </source>
</evidence>
<sequence>MSPVRTPSATPRDAPPSADGTAAGRPEPGHPASGLRESGHEDSGHHGSGSGHLFGDPEHEAPWDEVIAPGAVLLRRHACAQADVLVAAARVVVAAAPLRHLVTPGGQTMSVAMTNCGEWGWVSDRRGYRYDPVDPASGRPWPPMPGIFLDVARGAALRAGYPDFAPQACLMNLYRPGTRLTLHQDRDELDLAAPIVSISLGLPAIFLFGGLQRSDRARRFPLQHGDVAVWGGPSRLAFHGIAPLAAGHHPATGAVRLNLTFRKTR</sequence>
<comment type="caution">
    <text evidence="10">The sequence shown here is derived from an EMBL/GenBank/DDBJ whole genome shotgun (WGS) entry which is preliminary data.</text>
</comment>
<dbReference type="InterPro" id="IPR005123">
    <property type="entry name" value="Oxoglu/Fe-dep_dioxygenase_dom"/>
</dbReference>